<accession>A0A6J4JHM6</accession>
<keyword evidence="1" id="KW-0472">Membrane</keyword>
<dbReference type="EMBL" id="CADCTQ010000303">
    <property type="protein sequence ID" value="CAA9279422.1"/>
    <property type="molecule type" value="Genomic_DNA"/>
</dbReference>
<sequence length="575" mass="63824">MRVPPKAFILASLLLILLCGLKLTYQLQDYLDIGLHDESLYMWSGITFFNAAPNPQGGPLYSLWYHLLYLFQPDRIKLYYLNQALLTILPPLFIFLLLVAYRVPLALGLLLAIFFLCSNSNLPIWPKVSVLVLLLVTAATALLPLVQSRLNKFLLFSTLALLCAYIRPELYVAFILLGICALLLLLHGVWHQKLPAAAMVPAGLPVALAVILQSTLGNPMGGNRSIIAFGQHFASNYLTWTNGDLNAWNDWPLIMAENFGESTDSIVEALLANPPIFFKHLLQNVGDFAALWANKSSNIVYPGSLFFGSNNQPLVLWFKILLLGGLAVGLTRFVVRTFAQRGNQPRPQALLTASKKAVRAVAGRFTQNLSARRWELVLLGLLLLPILASCILIYPREHYQVMQLPLGLVLLSLLLGGPGSGRAAGSTAWNVYYAVLLVTLVALVPRAGGITKNQGKLDDTNLNVIRAIRQLNVSGNVNLLEGEGGYHIYLGENYSWVAIYAKDTGFNAFMKRENVNMVYVSTGMLENYRYRDDAEWHAFLNNYQQYGFRKVPIPRSPYYLLVADALFPQTGAAVP</sequence>
<feature type="transmembrane region" description="Helical" evidence="1">
    <location>
        <begin position="170"/>
        <end position="190"/>
    </location>
</feature>
<evidence type="ECO:0000313" key="2">
    <source>
        <dbReference type="EMBL" id="CAA9279422.1"/>
    </source>
</evidence>
<gene>
    <name evidence="2" type="ORF">AVDCRST_MAG56-3620</name>
</gene>
<feature type="transmembrane region" description="Helical" evidence="1">
    <location>
        <begin position="400"/>
        <end position="417"/>
    </location>
</feature>
<keyword evidence="1" id="KW-0812">Transmembrane</keyword>
<evidence type="ECO:0008006" key="3">
    <source>
        <dbReference type="Google" id="ProtNLM"/>
    </source>
</evidence>
<evidence type="ECO:0000256" key="1">
    <source>
        <dbReference type="SAM" id="Phobius"/>
    </source>
</evidence>
<protein>
    <recommendedName>
        <fullName evidence="3">Glycosyltransferase RgtA/B/C/D-like domain-containing protein</fullName>
    </recommendedName>
</protein>
<feature type="transmembrane region" description="Helical" evidence="1">
    <location>
        <begin position="128"/>
        <end position="150"/>
    </location>
</feature>
<feature type="transmembrane region" description="Helical" evidence="1">
    <location>
        <begin position="314"/>
        <end position="335"/>
    </location>
</feature>
<organism evidence="2">
    <name type="scientific">uncultured Cytophagales bacterium</name>
    <dbReference type="NCBI Taxonomy" id="158755"/>
    <lineage>
        <taxon>Bacteria</taxon>
        <taxon>Pseudomonadati</taxon>
        <taxon>Bacteroidota</taxon>
        <taxon>Sphingobacteriia</taxon>
        <taxon>Sphingobacteriales</taxon>
        <taxon>environmental samples</taxon>
    </lineage>
</organism>
<feature type="transmembrane region" description="Helical" evidence="1">
    <location>
        <begin position="92"/>
        <end position="116"/>
    </location>
</feature>
<keyword evidence="1" id="KW-1133">Transmembrane helix</keyword>
<feature type="transmembrane region" description="Helical" evidence="1">
    <location>
        <begin position="197"/>
        <end position="216"/>
    </location>
</feature>
<reference evidence="2" key="1">
    <citation type="submission" date="2020-02" db="EMBL/GenBank/DDBJ databases">
        <authorList>
            <person name="Meier V. D."/>
        </authorList>
    </citation>
    <scope>NUCLEOTIDE SEQUENCE</scope>
    <source>
        <strain evidence="2">AVDCRST_MAG56</strain>
    </source>
</reference>
<dbReference type="AlphaFoldDB" id="A0A6J4JHM6"/>
<feature type="transmembrane region" description="Helical" evidence="1">
    <location>
        <begin position="429"/>
        <end position="448"/>
    </location>
</feature>
<proteinExistence type="predicted"/>
<name>A0A6J4JHM6_9SPHI</name>
<feature type="transmembrane region" description="Helical" evidence="1">
    <location>
        <begin position="374"/>
        <end position="394"/>
    </location>
</feature>